<reference evidence="1" key="1">
    <citation type="submission" date="2022-05" db="EMBL/GenBank/DDBJ databases">
        <title>An RpoN-dependent PEP-CTERM gene is involved in floc formation of an Aquincola tertiaricarbonis strain.</title>
        <authorList>
            <person name="Qiu D."/>
            <person name="Xia M."/>
        </authorList>
    </citation>
    <scope>NUCLEOTIDE SEQUENCE</scope>
    <source>
        <strain evidence="1">RN12</strain>
    </source>
</reference>
<name>A0ABY4SDE1_AQUTE</name>
<gene>
    <name evidence="1" type="ORF">MW290_27600</name>
</gene>
<organism evidence="1 2">
    <name type="scientific">Aquincola tertiaricarbonis</name>
    <dbReference type="NCBI Taxonomy" id="391953"/>
    <lineage>
        <taxon>Bacteria</taxon>
        <taxon>Pseudomonadati</taxon>
        <taxon>Pseudomonadota</taxon>
        <taxon>Betaproteobacteria</taxon>
        <taxon>Burkholderiales</taxon>
        <taxon>Sphaerotilaceae</taxon>
        <taxon>Aquincola</taxon>
    </lineage>
</organism>
<dbReference type="Gene3D" id="3.40.50.2020">
    <property type="match status" value="1"/>
</dbReference>
<dbReference type="RefSeq" id="WP_250197564.1">
    <property type="nucleotide sequence ID" value="NZ_CP097636.1"/>
</dbReference>
<evidence type="ECO:0000313" key="1">
    <source>
        <dbReference type="EMBL" id="URI09335.1"/>
    </source>
</evidence>
<keyword evidence="2" id="KW-1185">Reference proteome</keyword>
<dbReference type="PANTHER" id="PTHR47505">
    <property type="entry name" value="DNA UTILIZATION PROTEIN YHGH"/>
    <property type="match status" value="1"/>
</dbReference>
<dbReference type="PANTHER" id="PTHR47505:SF1">
    <property type="entry name" value="DNA UTILIZATION PROTEIN YHGH"/>
    <property type="match status" value="1"/>
</dbReference>
<sequence>MKPRLAVRPAPPPARGWPTLCGVCHGWARSRVCAECAARFAAWRPRCGPCGLRVPTGVHTCAECSAQPPPFARTVVVADYGFPWQALIGRFKYREGLDLAGALAALLARAVAEAEAEATEHDATPRLVLPMPLSPARLAERGFNQSAELARRVARVLGLPCADALLRRVADGGHQAGLGKAARQRAVQGCFHVPPERSHPLRSRHLALVDDVVTTGATAAEATRTLLAAGAASVHVWAFARTPPPSDS</sequence>
<dbReference type="InterPro" id="IPR029057">
    <property type="entry name" value="PRTase-like"/>
</dbReference>
<dbReference type="Proteomes" id="UP001056201">
    <property type="component" value="Chromosome 2"/>
</dbReference>
<protein>
    <submittedName>
        <fullName evidence="1">ComF family protein</fullName>
    </submittedName>
</protein>
<dbReference type="InterPro" id="IPR051910">
    <property type="entry name" value="ComF/GntX_DNA_util-trans"/>
</dbReference>
<dbReference type="EMBL" id="CP097636">
    <property type="protein sequence ID" value="URI09335.1"/>
    <property type="molecule type" value="Genomic_DNA"/>
</dbReference>
<evidence type="ECO:0000313" key="2">
    <source>
        <dbReference type="Proteomes" id="UP001056201"/>
    </source>
</evidence>
<accession>A0ABY4SDE1</accession>
<proteinExistence type="predicted"/>
<dbReference type="SUPFAM" id="SSF53271">
    <property type="entry name" value="PRTase-like"/>
    <property type="match status" value="1"/>
</dbReference>